<dbReference type="SUPFAM" id="SSF158446">
    <property type="entry name" value="IVS-encoded protein-like"/>
    <property type="match status" value="1"/>
</dbReference>
<accession>A0A0G0VE12</accession>
<dbReference type="InterPro" id="IPR055360">
    <property type="entry name" value="bAvd"/>
</dbReference>
<gene>
    <name evidence="2" type="ORF">UU49_C0011G0039</name>
</gene>
<sequence length="121" mass="14149">MDNLHNITKPIEIPLVTKSIELYKIFYQYLELFPKKDKYALGAKCEKYLLETLELFLAAGGAPLLDKKRLVQQANVKFDALKIFLRLAKELKMLDIKKYIELQKYLQEIGRMLGGWQKSLL</sequence>
<dbReference type="InterPro" id="IPR036583">
    <property type="entry name" value="23S_rRNA_IVS_sf"/>
</dbReference>
<comment type="caution">
    <text evidence="2">The sequence shown here is derived from an EMBL/GenBank/DDBJ whole genome shotgun (WGS) entry which is preliminary data.</text>
</comment>
<dbReference type="CDD" id="cd16376">
    <property type="entry name" value="Avd_like"/>
    <property type="match status" value="1"/>
</dbReference>
<reference evidence="2 3" key="1">
    <citation type="journal article" date="2015" name="Nature">
        <title>rRNA introns, odd ribosomes, and small enigmatic genomes across a large radiation of phyla.</title>
        <authorList>
            <person name="Brown C.T."/>
            <person name="Hug L.A."/>
            <person name="Thomas B.C."/>
            <person name="Sharon I."/>
            <person name="Castelle C.J."/>
            <person name="Singh A."/>
            <person name="Wilkins M.J."/>
            <person name="Williams K.H."/>
            <person name="Banfield J.F."/>
        </authorList>
    </citation>
    <scope>NUCLEOTIDE SEQUENCE [LARGE SCALE GENOMIC DNA]</scope>
</reference>
<evidence type="ECO:0000259" key="1">
    <source>
        <dbReference type="Pfam" id="PF22296"/>
    </source>
</evidence>
<protein>
    <recommendedName>
        <fullName evidence="1">bAvd-like domain-containing protein</fullName>
    </recommendedName>
</protein>
<evidence type="ECO:0000313" key="2">
    <source>
        <dbReference type="EMBL" id="KKR99103.1"/>
    </source>
</evidence>
<feature type="domain" description="bAvd-like" evidence="1">
    <location>
        <begin position="19"/>
        <end position="119"/>
    </location>
</feature>
<dbReference type="Gene3D" id="1.20.1440.60">
    <property type="entry name" value="23S rRNA-intervening sequence"/>
    <property type="match status" value="1"/>
</dbReference>
<proteinExistence type="predicted"/>
<dbReference type="Proteomes" id="UP000034108">
    <property type="component" value="Unassembled WGS sequence"/>
</dbReference>
<dbReference type="STRING" id="1619048.UU49_C0011G0039"/>
<dbReference type="Pfam" id="PF22296">
    <property type="entry name" value="bAvd"/>
    <property type="match status" value="1"/>
</dbReference>
<evidence type="ECO:0000313" key="3">
    <source>
        <dbReference type="Proteomes" id="UP000034108"/>
    </source>
</evidence>
<name>A0A0G0VE12_9BACT</name>
<dbReference type="AlphaFoldDB" id="A0A0G0VE12"/>
<organism evidence="2 3">
    <name type="scientific">Candidatus Magasanikbacteria bacterium GW2011_GWC2_41_17</name>
    <dbReference type="NCBI Taxonomy" id="1619048"/>
    <lineage>
        <taxon>Bacteria</taxon>
        <taxon>Candidatus Magasanikiibacteriota</taxon>
    </lineage>
</organism>
<dbReference type="EMBL" id="LCAV01000011">
    <property type="protein sequence ID" value="KKR99103.1"/>
    <property type="molecule type" value="Genomic_DNA"/>
</dbReference>